<feature type="transmembrane region" description="Helical" evidence="1">
    <location>
        <begin position="349"/>
        <end position="371"/>
    </location>
</feature>
<feature type="transmembrane region" description="Helical" evidence="1">
    <location>
        <begin position="134"/>
        <end position="152"/>
    </location>
</feature>
<dbReference type="Proteomes" id="UP001642484">
    <property type="component" value="Unassembled WGS sequence"/>
</dbReference>
<keyword evidence="1" id="KW-0472">Membrane</keyword>
<reference evidence="2 3" key="1">
    <citation type="submission" date="2024-02" db="EMBL/GenBank/DDBJ databases">
        <authorList>
            <person name="Chen Y."/>
            <person name="Shah S."/>
            <person name="Dougan E. K."/>
            <person name="Thang M."/>
            <person name="Chan C."/>
        </authorList>
    </citation>
    <scope>NUCLEOTIDE SEQUENCE [LARGE SCALE GENOMIC DNA]</scope>
</reference>
<feature type="transmembrane region" description="Helical" evidence="1">
    <location>
        <begin position="244"/>
        <end position="265"/>
    </location>
</feature>
<feature type="transmembrane region" description="Helical" evidence="1">
    <location>
        <begin position="213"/>
        <end position="232"/>
    </location>
</feature>
<evidence type="ECO:0000313" key="2">
    <source>
        <dbReference type="EMBL" id="CAK9093736.1"/>
    </source>
</evidence>
<keyword evidence="1" id="KW-0812">Transmembrane</keyword>
<dbReference type="EMBL" id="CAXAMN010025250">
    <property type="protein sequence ID" value="CAK9093736.1"/>
    <property type="molecule type" value="Genomic_DNA"/>
</dbReference>
<feature type="transmembrane region" description="Helical" evidence="1">
    <location>
        <begin position="102"/>
        <end position="122"/>
    </location>
</feature>
<feature type="transmembrane region" description="Helical" evidence="1">
    <location>
        <begin position="377"/>
        <end position="402"/>
    </location>
</feature>
<proteinExistence type="predicted"/>
<keyword evidence="3" id="KW-1185">Reference proteome</keyword>
<feature type="transmembrane region" description="Helical" evidence="1">
    <location>
        <begin position="423"/>
        <end position="444"/>
    </location>
</feature>
<comment type="caution">
    <text evidence="2">The sequence shown here is derived from an EMBL/GenBank/DDBJ whole genome shotgun (WGS) entry which is preliminary data.</text>
</comment>
<keyword evidence="1" id="KW-1133">Transmembrane helix</keyword>
<evidence type="ECO:0000256" key="1">
    <source>
        <dbReference type="SAM" id="Phobius"/>
    </source>
</evidence>
<evidence type="ECO:0008006" key="4">
    <source>
        <dbReference type="Google" id="ProtNLM"/>
    </source>
</evidence>
<protein>
    <recommendedName>
        <fullName evidence="4">Solute carrier family 40 protein</fullName>
    </recommendedName>
</protein>
<name>A0ABP0QZN6_9DINO</name>
<sequence>MAAPIGRRSEEDLPPSTTRTLSAEALAAFSALEVTRPDVLRATPAYRALEHFGLALRPDFDGDLHWKSASTSVIDTFWSHSWHGGSRKKILTLLVLYNGRAAIAWGFLTVFISALLFAFGILPGFKRNEELLRTSSWCLPCGCFFALAALITSRPRQKRQSILSLAGLLKNSEKMLVLWDQTWSQRLWCLFELAAFLKSRSSQSKKLTIQPTFSGPCSLCAFITMFAAALPFTAVPMENQVRLWVVYPLFTVCGSITGYVAILAFRGYFRSIGILEDQLRSISFDHTRSHCCDVGHSDHGRTIMCDREVVTACVSSWFGSLEAFERCCQGEVLEALVCDLRYSVFTRSWTICIASPVLWASLDLAATWVAIGVWSKAIAWLLDDFSCWLLLNPLFVDYVVFLSRRYSKEAKPFRRELLLNLQVMLMSMPLLGLIVGFYLILFLWKLPPEIQSVIFAGFLLLLTTCSFLIKALWPQPPPSRACGVSEGHSL</sequence>
<gene>
    <name evidence="2" type="ORF">CCMP2556_LOCUS44759</name>
</gene>
<organism evidence="2 3">
    <name type="scientific">Durusdinium trenchii</name>
    <dbReference type="NCBI Taxonomy" id="1381693"/>
    <lineage>
        <taxon>Eukaryota</taxon>
        <taxon>Sar</taxon>
        <taxon>Alveolata</taxon>
        <taxon>Dinophyceae</taxon>
        <taxon>Suessiales</taxon>
        <taxon>Symbiodiniaceae</taxon>
        <taxon>Durusdinium</taxon>
    </lineage>
</organism>
<accession>A0ABP0QZN6</accession>
<evidence type="ECO:0000313" key="3">
    <source>
        <dbReference type="Proteomes" id="UP001642484"/>
    </source>
</evidence>
<feature type="transmembrane region" description="Helical" evidence="1">
    <location>
        <begin position="450"/>
        <end position="473"/>
    </location>
</feature>